<dbReference type="Proteomes" id="UP000195967">
    <property type="component" value="Unassembled WGS sequence"/>
</dbReference>
<reference evidence="4 5" key="1">
    <citation type="submission" date="2017-04" db="EMBL/GenBank/DDBJ databases">
        <title>Complete genome of Campylobacter concisus ATCC 33237T and draft genomes for an additional eight well characterized C. concisus strains.</title>
        <authorList>
            <person name="Cornelius A.J."/>
            <person name="Miller W.G."/>
            <person name="Lastovica A.J."/>
            <person name="On S.L."/>
            <person name="French N.P."/>
            <person name="Vandenberg O."/>
            <person name="Biggs P.J."/>
        </authorList>
    </citation>
    <scope>NUCLEOTIDE SEQUENCE [LARGE SCALE GENOMIC DNA]</scope>
    <source>
        <strain evidence="3 5">Lasto205.94</strain>
        <strain evidence="2 4">Lasto28.99</strain>
    </source>
</reference>
<feature type="transmembrane region" description="Helical" evidence="1">
    <location>
        <begin position="57"/>
        <end position="76"/>
    </location>
</feature>
<feature type="transmembrane region" description="Helical" evidence="1">
    <location>
        <begin position="161"/>
        <end position="186"/>
    </location>
</feature>
<dbReference type="Proteomes" id="UP000196534">
    <property type="component" value="Unassembled WGS sequence"/>
</dbReference>
<sequence length="380" mass="44189">MEILYALECLIIFFAVYTFSFDKRLFLYIAISGAITVPRSFLYNLLQSINEIKKSIVVLLIERIFVLSSIAIVYFVDFDKARFLIFSFIFARFISFAYICFLCRDVFKAKTTPFVKSLFYIFKNMRIGIRLTISTLCNIFLIFIARSMIAWKFSVIVFGKISLVLSLLNFALFFINAFSAILFPILRNKSANEQNEIFKILDDGLSAIFIFLFLFAYPMQILLALWLPKYADALHYMPIIFAIFLCEGKTLLLTNSYFKALRKERQMLRVNLIILTLFSIFIMLAVVVSDDLFIIMFCLFLSLFLKYVALSRELAKFINSVNFYNIGTDFFCSVCFVFLSRAAGEAYSFCLAAAMFIFLFALKRKNLIRLFRFANTAEFK</sequence>
<feature type="transmembrane region" description="Helical" evidence="1">
    <location>
        <begin position="292"/>
        <end position="309"/>
    </location>
</feature>
<evidence type="ECO:0008006" key="6">
    <source>
        <dbReference type="Google" id="ProtNLM"/>
    </source>
</evidence>
<comment type="caution">
    <text evidence="2">The sequence shown here is derived from an EMBL/GenBank/DDBJ whole genome shotgun (WGS) entry which is preliminary data.</text>
</comment>
<feature type="transmembrane region" description="Helical" evidence="1">
    <location>
        <begin position="82"/>
        <end position="107"/>
    </location>
</feature>
<gene>
    <name evidence="3" type="ORF">B9N61_07735</name>
    <name evidence="2" type="ORF">B9N62_09630</name>
</gene>
<organism evidence="2 4">
    <name type="scientific">Campylobacter concisus</name>
    <dbReference type="NCBI Taxonomy" id="199"/>
    <lineage>
        <taxon>Bacteria</taxon>
        <taxon>Pseudomonadati</taxon>
        <taxon>Campylobacterota</taxon>
        <taxon>Epsilonproteobacteria</taxon>
        <taxon>Campylobacterales</taxon>
        <taxon>Campylobacteraceae</taxon>
        <taxon>Campylobacter</taxon>
    </lineage>
</organism>
<keyword evidence="1" id="KW-0472">Membrane</keyword>
<proteinExistence type="predicted"/>
<evidence type="ECO:0000256" key="1">
    <source>
        <dbReference type="SAM" id="Phobius"/>
    </source>
</evidence>
<evidence type="ECO:0000313" key="2">
    <source>
        <dbReference type="EMBL" id="OUT10686.1"/>
    </source>
</evidence>
<dbReference type="EMBL" id="NDYR01000016">
    <property type="protein sequence ID" value="OUT16999.1"/>
    <property type="molecule type" value="Genomic_DNA"/>
</dbReference>
<dbReference type="AlphaFoldDB" id="A0A1Y5MQ48"/>
<feature type="transmembrane region" description="Helical" evidence="1">
    <location>
        <begin position="267"/>
        <end position="286"/>
    </location>
</feature>
<dbReference type="EMBL" id="NDYO01000013">
    <property type="protein sequence ID" value="OUT10686.1"/>
    <property type="molecule type" value="Genomic_DNA"/>
</dbReference>
<evidence type="ECO:0000313" key="3">
    <source>
        <dbReference type="EMBL" id="OUT16999.1"/>
    </source>
</evidence>
<evidence type="ECO:0000313" key="4">
    <source>
        <dbReference type="Proteomes" id="UP000195967"/>
    </source>
</evidence>
<evidence type="ECO:0000313" key="5">
    <source>
        <dbReference type="Proteomes" id="UP000196534"/>
    </source>
</evidence>
<feature type="transmembrane region" description="Helical" evidence="1">
    <location>
        <begin position="321"/>
        <end position="340"/>
    </location>
</feature>
<feature type="transmembrane region" description="Helical" evidence="1">
    <location>
        <begin position="346"/>
        <end position="362"/>
    </location>
</feature>
<feature type="transmembrane region" description="Helical" evidence="1">
    <location>
        <begin position="233"/>
        <end position="255"/>
    </location>
</feature>
<feature type="transmembrane region" description="Helical" evidence="1">
    <location>
        <begin position="127"/>
        <end position="149"/>
    </location>
</feature>
<keyword evidence="1" id="KW-1133">Transmembrane helix</keyword>
<feature type="transmembrane region" description="Helical" evidence="1">
    <location>
        <begin position="25"/>
        <end position="45"/>
    </location>
</feature>
<keyword evidence="1" id="KW-0812">Transmembrane</keyword>
<protein>
    <recommendedName>
        <fullName evidence="6">Polysaccharide biosynthesis protein</fullName>
    </recommendedName>
</protein>
<name>A0A1Y5MQ48_9BACT</name>
<feature type="transmembrane region" description="Helical" evidence="1">
    <location>
        <begin position="207"/>
        <end position="227"/>
    </location>
</feature>
<accession>A0A1Y5MQ48</accession>